<proteinExistence type="predicted"/>
<evidence type="ECO:0000313" key="5">
    <source>
        <dbReference type="Proteomes" id="UP001056386"/>
    </source>
</evidence>
<dbReference type="PANTHER" id="PTHR43877">
    <property type="entry name" value="AMINOALKYLPHOSPHONATE N-ACETYLTRANSFERASE-RELATED-RELATED"/>
    <property type="match status" value="1"/>
</dbReference>
<gene>
    <name evidence="4" type="ORF">NFI99_12620</name>
</gene>
<geneLocation type="plasmid" evidence="4 5">
    <name>unnamed1</name>
</geneLocation>
<name>A0ABY5BDJ3_BURGL</name>
<dbReference type="Proteomes" id="UP001056386">
    <property type="component" value="Plasmid unnamed1"/>
</dbReference>
<reference evidence="4" key="1">
    <citation type="submission" date="2022-06" db="EMBL/GenBank/DDBJ databases">
        <title>Draft genome sequence of Burkholderia glumae strain GR20004 isolated from rice panicle showing bacterial panicle blight.</title>
        <authorList>
            <person name="Choi S.Y."/>
            <person name="Lee Y.H."/>
        </authorList>
    </citation>
    <scope>NUCLEOTIDE SEQUENCE</scope>
    <source>
        <strain evidence="4">GR20004</strain>
        <plasmid evidence="4">unnamed1</plasmid>
    </source>
</reference>
<dbReference type="Pfam" id="PF00583">
    <property type="entry name" value="Acetyltransf_1"/>
    <property type="match status" value="1"/>
</dbReference>
<organism evidence="4 5">
    <name type="scientific">Burkholderia glumae</name>
    <name type="common">Pseudomonas glumae</name>
    <dbReference type="NCBI Taxonomy" id="337"/>
    <lineage>
        <taxon>Bacteria</taxon>
        <taxon>Pseudomonadati</taxon>
        <taxon>Pseudomonadota</taxon>
        <taxon>Betaproteobacteria</taxon>
        <taxon>Burkholderiales</taxon>
        <taxon>Burkholderiaceae</taxon>
        <taxon>Burkholderia</taxon>
    </lineage>
</organism>
<dbReference type="SUPFAM" id="SSF55729">
    <property type="entry name" value="Acyl-CoA N-acyltransferases (Nat)"/>
    <property type="match status" value="1"/>
</dbReference>
<evidence type="ECO:0000313" key="4">
    <source>
        <dbReference type="EMBL" id="USS44129.1"/>
    </source>
</evidence>
<evidence type="ECO:0000256" key="1">
    <source>
        <dbReference type="ARBA" id="ARBA00022679"/>
    </source>
</evidence>
<evidence type="ECO:0000259" key="3">
    <source>
        <dbReference type="PROSITE" id="PS51186"/>
    </source>
</evidence>
<dbReference type="InterPro" id="IPR016181">
    <property type="entry name" value="Acyl_CoA_acyltransferase"/>
</dbReference>
<keyword evidence="1" id="KW-0808">Transferase</keyword>
<keyword evidence="2" id="KW-0012">Acyltransferase</keyword>
<dbReference type="Gene3D" id="3.40.630.30">
    <property type="match status" value="1"/>
</dbReference>
<feature type="domain" description="N-acetyltransferase" evidence="3">
    <location>
        <begin position="44"/>
        <end position="186"/>
    </location>
</feature>
<dbReference type="RefSeq" id="WP_252836571.1">
    <property type="nucleotide sequence ID" value="NZ_CP099584.1"/>
</dbReference>
<dbReference type="EMBL" id="CP099584">
    <property type="protein sequence ID" value="USS44129.1"/>
    <property type="molecule type" value="Genomic_DNA"/>
</dbReference>
<protein>
    <submittedName>
        <fullName evidence="4">GNAT family N-acetyltransferase</fullName>
    </submittedName>
</protein>
<accession>A0ABY5BDJ3</accession>
<dbReference type="PROSITE" id="PS51186">
    <property type="entry name" value="GNAT"/>
    <property type="match status" value="1"/>
</dbReference>
<dbReference type="InterPro" id="IPR050832">
    <property type="entry name" value="Bact_Acetyltransf"/>
</dbReference>
<sequence length="186" mass="20630">MFEIWVIEADGKRVMVRDDVADGSLARVLVSEGNSGAAIRGEARRYVAVPDPDATDISVVVIPEWQAPQNDALRERARLSAGGWAHFFIARVGIKEAGLLVLDLLDRPPHASIREIFVLPAYRRRGVARELLKHAIGIAKGNHLPKIVLEVRPLDSATSREFLTQWYRRSGFDSEHGGADLMMKAL</sequence>
<dbReference type="InterPro" id="IPR000182">
    <property type="entry name" value="GNAT_dom"/>
</dbReference>
<keyword evidence="5" id="KW-1185">Reference proteome</keyword>
<keyword evidence="4" id="KW-0614">Plasmid</keyword>
<evidence type="ECO:0000256" key="2">
    <source>
        <dbReference type="ARBA" id="ARBA00023315"/>
    </source>
</evidence>
<dbReference type="CDD" id="cd04301">
    <property type="entry name" value="NAT_SF"/>
    <property type="match status" value="1"/>
</dbReference>